<dbReference type="SUPFAM" id="SSF53850">
    <property type="entry name" value="Periplasmic binding protein-like II"/>
    <property type="match status" value="1"/>
</dbReference>
<dbReference type="InterPro" id="IPR006059">
    <property type="entry name" value="SBP"/>
</dbReference>
<dbReference type="InterPro" id="IPR050490">
    <property type="entry name" value="Bact_solute-bd_prot1"/>
</dbReference>
<dbReference type="Pfam" id="PF01547">
    <property type="entry name" value="SBP_bac_1"/>
    <property type="match status" value="1"/>
</dbReference>
<organism evidence="1 2">
    <name type="scientific">Paenibacillus vulneris</name>
    <dbReference type="NCBI Taxonomy" id="1133364"/>
    <lineage>
        <taxon>Bacteria</taxon>
        <taxon>Bacillati</taxon>
        <taxon>Bacillota</taxon>
        <taxon>Bacilli</taxon>
        <taxon>Bacillales</taxon>
        <taxon>Paenibacillaceae</taxon>
        <taxon>Paenibacillus</taxon>
    </lineage>
</organism>
<gene>
    <name evidence="1" type="ORF">ACFQ4B_01690</name>
</gene>
<dbReference type="PROSITE" id="PS51257">
    <property type="entry name" value="PROKAR_LIPOPROTEIN"/>
    <property type="match status" value="1"/>
</dbReference>
<dbReference type="PANTHER" id="PTHR43649">
    <property type="entry name" value="ARABINOSE-BINDING PROTEIN-RELATED"/>
    <property type="match status" value="1"/>
</dbReference>
<dbReference type="PANTHER" id="PTHR43649:SF12">
    <property type="entry name" value="DIACETYLCHITOBIOSE BINDING PROTEIN DASA"/>
    <property type="match status" value="1"/>
</dbReference>
<dbReference type="RefSeq" id="WP_345587657.1">
    <property type="nucleotide sequence ID" value="NZ_BAABJG010000012.1"/>
</dbReference>
<reference evidence="2" key="1">
    <citation type="journal article" date="2019" name="Int. J. Syst. Evol. Microbiol.">
        <title>The Global Catalogue of Microorganisms (GCM) 10K type strain sequencing project: providing services to taxonomists for standard genome sequencing and annotation.</title>
        <authorList>
            <consortium name="The Broad Institute Genomics Platform"/>
            <consortium name="The Broad Institute Genome Sequencing Center for Infectious Disease"/>
            <person name="Wu L."/>
            <person name="Ma J."/>
        </authorList>
    </citation>
    <scope>NUCLEOTIDE SEQUENCE [LARGE SCALE GENOMIC DNA]</scope>
    <source>
        <strain evidence="2">CCUG 53270</strain>
    </source>
</reference>
<dbReference type="Gene3D" id="3.40.190.10">
    <property type="entry name" value="Periplasmic binding protein-like II"/>
    <property type="match status" value="1"/>
</dbReference>
<protein>
    <submittedName>
        <fullName evidence="1">ABC transporter substrate-binding protein</fullName>
    </submittedName>
</protein>
<comment type="caution">
    <text evidence="1">The sequence shown here is derived from an EMBL/GenBank/DDBJ whole genome shotgun (WGS) entry which is preliminary data.</text>
</comment>
<accession>A0ABW3UD38</accession>
<name>A0ABW3UD38_9BACL</name>
<keyword evidence="2" id="KW-1185">Reference proteome</keyword>
<dbReference type="Proteomes" id="UP001597180">
    <property type="component" value="Unassembled WGS sequence"/>
</dbReference>
<evidence type="ECO:0000313" key="2">
    <source>
        <dbReference type="Proteomes" id="UP001597180"/>
    </source>
</evidence>
<proteinExistence type="predicted"/>
<sequence>MKKGFVLPGLLCLSVALSGCTKEKAGETVVKPESKEPVKLVVYSYSSGIQESEFQKFFVEPVQKKYPNITMQLVSRNGDKDTPEQIIASGNLPDLILTSNVYIGMFNKLGLGMDLNELAKKNNLDFNRFDPVGMGAIKQFGDKGEVYAVPFSMNYGLMLYNKDIFDKFGVPYPQDGMTWDQAIAVAKNLTRKEDGIQYIGIDPDYPENLTRQYSLPYVDEKEEKPEINTPGYKAAFTKLKAMYEIPGFIGEKNKFMYTSNGFFKDRILAMYPVWGDGVVGTIEDMAQQGSSVNWDMVTYPSFEDRPGVGKPVDLHLMMLSPQSKHQEEAFKVITTLVSDEAQITMNKTGRMTSLNNDTVKKTYASELKGFQGKNVQAVFKTKQAPIVKPTDYDLPFKQLIRDGAKDMAVNNKDVNTVLREIQEKAEKTMVDMKKSR</sequence>
<evidence type="ECO:0000313" key="1">
    <source>
        <dbReference type="EMBL" id="MFD1218817.1"/>
    </source>
</evidence>
<dbReference type="EMBL" id="JBHTLU010000006">
    <property type="protein sequence ID" value="MFD1218817.1"/>
    <property type="molecule type" value="Genomic_DNA"/>
</dbReference>